<keyword evidence="8" id="KW-1185">Reference proteome</keyword>
<evidence type="ECO:0000313" key="8">
    <source>
        <dbReference type="Proteomes" id="UP000737018"/>
    </source>
</evidence>
<dbReference type="Pfam" id="PF18052">
    <property type="entry name" value="Rx_N"/>
    <property type="match status" value="1"/>
</dbReference>
<evidence type="ECO:0000256" key="2">
    <source>
        <dbReference type="ARBA" id="ARBA00022741"/>
    </source>
</evidence>
<dbReference type="InterPro" id="IPR027417">
    <property type="entry name" value="P-loop_NTPase"/>
</dbReference>
<proteinExistence type="predicted"/>
<evidence type="ECO:0000259" key="4">
    <source>
        <dbReference type="Pfam" id="PF00931"/>
    </source>
</evidence>
<keyword evidence="2" id="KW-0547">Nucleotide-binding</keyword>
<dbReference type="PRINTS" id="PR00364">
    <property type="entry name" value="DISEASERSIST"/>
</dbReference>
<protein>
    <recommendedName>
        <fullName evidence="9">Disease resistance protein At1g50180</fullName>
    </recommendedName>
</protein>
<gene>
    <name evidence="7" type="ORF">CMV_009136</name>
</gene>
<dbReference type="Gene3D" id="3.40.50.300">
    <property type="entry name" value="P-loop containing nucleotide triphosphate hydrolases"/>
    <property type="match status" value="1"/>
</dbReference>
<reference evidence="7" key="1">
    <citation type="submission" date="2020-03" db="EMBL/GenBank/DDBJ databases">
        <title>Castanea mollissima Vanexum genome sequencing.</title>
        <authorList>
            <person name="Staton M."/>
        </authorList>
    </citation>
    <scope>NUCLEOTIDE SEQUENCE</scope>
    <source>
        <tissue evidence="7">Leaf</tissue>
    </source>
</reference>
<feature type="domain" description="NB-ARC" evidence="4">
    <location>
        <begin position="166"/>
        <end position="339"/>
    </location>
</feature>
<feature type="domain" description="Disease resistance protein winged helix" evidence="6">
    <location>
        <begin position="423"/>
        <end position="498"/>
    </location>
</feature>
<dbReference type="Gene3D" id="1.10.10.10">
    <property type="entry name" value="Winged helix-like DNA-binding domain superfamily/Winged helix DNA-binding domain"/>
    <property type="match status" value="1"/>
</dbReference>
<comment type="caution">
    <text evidence="7">The sequence shown here is derived from an EMBL/GenBank/DDBJ whole genome shotgun (WGS) entry which is preliminary data.</text>
</comment>
<dbReference type="Pfam" id="PF23559">
    <property type="entry name" value="WHD_DRP"/>
    <property type="match status" value="1"/>
</dbReference>
<dbReference type="InterPro" id="IPR002182">
    <property type="entry name" value="NB-ARC"/>
</dbReference>
<evidence type="ECO:0000313" key="7">
    <source>
        <dbReference type="EMBL" id="KAF3966791.1"/>
    </source>
</evidence>
<dbReference type="InterPro" id="IPR044974">
    <property type="entry name" value="Disease_R_plants"/>
</dbReference>
<name>A0A8J4W1L7_9ROSI</name>
<dbReference type="FunFam" id="1.10.10.10:FF:000322">
    <property type="entry name" value="Probable disease resistance protein At1g63360"/>
    <property type="match status" value="1"/>
</dbReference>
<dbReference type="SUPFAM" id="SSF52540">
    <property type="entry name" value="P-loop containing nucleoside triphosphate hydrolases"/>
    <property type="match status" value="1"/>
</dbReference>
<dbReference type="AlphaFoldDB" id="A0A8J4W1L7"/>
<keyword evidence="1" id="KW-0677">Repeat</keyword>
<dbReference type="PANTHER" id="PTHR23155:SF1185">
    <property type="entry name" value="DISEASE RESISTANCE RPP8-LIKE PROTEIN 3-RELATED"/>
    <property type="match status" value="1"/>
</dbReference>
<dbReference type="Pfam" id="PF00931">
    <property type="entry name" value="NB-ARC"/>
    <property type="match status" value="1"/>
</dbReference>
<dbReference type="EMBL" id="JRKL02000992">
    <property type="protein sequence ID" value="KAF3966791.1"/>
    <property type="molecule type" value="Genomic_DNA"/>
</dbReference>
<feature type="domain" description="Disease resistance N-terminal" evidence="5">
    <location>
        <begin position="5"/>
        <end position="88"/>
    </location>
</feature>
<organism evidence="7 8">
    <name type="scientific">Castanea mollissima</name>
    <name type="common">Chinese chestnut</name>
    <dbReference type="NCBI Taxonomy" id="60419"/>
    <lineage>
        <taxon>Eukaryota</taxon>
        <taxon>Viridiplantae</taxon>
        <taxon>Streptophyta</taxon>
        <taxon>Embryophyta</taxon>
        <taxon>Tracheophyta</taxon>
        <taxon>Spermatophyta</taxon>
        <taxon>Magnoliopsida</taxon>
        <taxon>eudicotyledons</taxon>
        <taxon>Gunneridae</taxon>
        <taxon>Pentapetalae</taxon>
        <taxon>rosids</taxon>
        <taxon>fabids</taxon>
        <taxon>Fagales</taxon>
        <taxon>Fagaceae</taxon>
        <taxon>Castanea</taxon>
    </lineage>
</organism>
<dbReference type="Proteomes" id="UP000737018">
    <property type="component" value="Unassembled WGS sequence"/>
</dbReference>
<dbReference type="FunFam" id="3.40.50.300:FF:001091">
    <property type="entry name" value="Probable disease resistance protein At1g61300"/>
    <property type="match status" value="1"/>
</dbReference>
<accession>A0A8J4W1L7</accession>
<evidence type="ECO:0008006" key="9">
    <source>
        <dbReference type="Google" id="ProtNLM"/>
    </source>
</evidence>
<sequence>MAEPIVSGVLTRIGDSLIQESNFLYGVSDQVELLQTELKLMQSLLNDADARQDESDILRQWVAETRDLAYDAEDIIATYALKVASREEGGVLKRCACILYEGITMHKVGSKIVNIKAKISILKTSFRDYGIRESIIQGGGSGSLNERQRQQRETYSYLEDDVVGFDNDVKKLVEFILEEEEGNRIASICGMGGLGKTTLAKMVYNHHIVKRHFDCRAWVYVSQQCQRRHVWEEILISLQSKDRRDEIKKMSDAELVEKLRQVQQKQKCLVILDDIWTIEAWNSLCAAFPKKNTGSKILLTSRNKDVSLHADPRGFLYELQHLNDKWSLELLDKIISHRKDPDPISKTRMEKLGKEMIGYCGGLPLAITILGGLLAAKQTQEHWENVLRYVKSHKENFGVNKVFTLSYNDLPCNLKPCFLYLGLFLKGFEIRSKELIRMWMAEGFIPQIQHGGDGEDSMEDEGERYLQELVQRCMVHVGKIGSLGRIKTCQIHDLMHDFCLAKAQRENFLLVSNIRSLGLSEEHIGKIRRLAINWKSSDECLQGIKLKKYPYLRSLLYSMLHLNHVYVKELCFKNFKLLRVLNLENYTRNLPEDIGLLIHLKFLSIKNSTMTSLP</sequence>
<dbReference type="OrthoDB" id="3027644at2759"/>
<evidence type="ECO:0000259" key="6">
    <source>
        <dbReference type="Pfam" id="PF23559"/>
    </source>
</evidence>
<dbReference type="PANTHER" id="PTHR23155">
    <property type="entry name" value="DISEASE RESISTANCE PROTEIN RP"/>
    <property type="match status" value="1"/>
</dbReference>
<evidence type="ECO:0000256" key="1">
    <source>
        <dbReference type="ARBA" id="ARBA00022737"/>
    </source>
</evidence>
<dbReference type="CDD" id="cd14798">
    <property type="entry name" value="RX-CC_like"/>
    <property type="match status" value="1"/>
</dbReference>
<dbReference type="InterPro" id="IPR041118">
    <property type="entry name" value="Rx_N"/>
</dbReference>
<dbReference type="InterPro" id="IPR058922">
    <property type="entry name" value="WHD_DRP"/>
</dbReference>
<dbReference type="GO" id="GO:0043531">
    <property type="term" value="F:ADP binding"/>
    <property type="evidence" value="ECO:0007669"/>
    <property type="project" value="InterPro"/>
</dbReference>
<dbReference type="InterPro" id="IPR042197">
    <property type="entry name" value="Apaf_helical"/>
</dbReference>
<dbReference type="GO" id="GO:0098542">
    <property type="term" value="P:defense response to other organism"/>
    <property type="evidence" value="ECO:0007669"/>
    <property type="project" value="TreeGrafter"/>
</dbReference>
<evidence type="ECO:0000259" key="5">
    <source>
        <dbReference type="Pfam" id="PF18052"/>
    </source>
</evidence>
<dbReference type="InterPro" id="IPR036388">
    <property type="entry name" value="WH-like_DNA-bd_sf"/>
</dbReference>
<evidence type="ECO:0000256" key="3">
    <source>
        <dbReference type="ARBA" id="ARBA00022821"/>
    </source>
</evidence>
<keyword evidence="3" id="KW-0611">Plant defense</keyword>
<dbReference type="InterPro" id="IPR038005">
    <property type="entry name" value="RX-like_CC"/>
</dbReference>
<dbReference type="Gene3D" id="1.20.5.4130">
    <property type="match status" value="1"/>
</dbReference>
<dbReference type="Gene3D" id="1.10.8.430">
    <property type="entry name" value="Helical domain of apoptotic protease-activating factors"/>
    <property type="match status" value="1"/>
</dbReference>